<dbReference type="SUPFAM" id="SSF52540">
    <property type="entry name" value="P-loop containing nucleoside triphosphate hydrolases"/>
    <property type="match status" value="1"/>
</dbReference>
<dbReference type="SMART" id="SM00833">
    <property type="entry name" value="CobW_C"/>
    <property type="match status" value="1"/>
</dbReference>
<accession>A0AB34JMG4</accession>
<evidence type="ECO:0000313" key="3">
    <source>
        <dbReference type="EMBL" id="KAL1521859.1"/>
    </source>
</evidence>
<feature type="compositionally biased region" description="Basic and acidic residues" evidence="1">
    <location>
        <begin position="275"/>
        <end position="303"/>
    </location>
</feature>
<dbReference type="Pfam" id="PF07683">
    <property type="entry name" value="CobW_C"/>
    <property type="match status" value="1"/>
</dbReference>
<gene>
    <name evidence="3" type="ORF">AB1Y20_021510</name>
</gene>
<dbReference type="Proteomes" id="UP001515480">
    <property type="component" value="Unassembled WGS sequence"/>
</dbReference>
<feature type="region of interest" description="Disordered" evidence="1">
    <location>
        <begin position="269"/>
        <end position="304"/>
    </location>
</feature>
<dbReference type="InterPro" id="IPR011629">
    <property type="entry name" value="CobW-like_C"/>
</dbReference>
<comment type="caution">
    <text evidence="3">The sequence shown here is derived from an EMBL/GenBank/DDBJ whole genome shotgun (WGS) entry which is preliminary data.</text>
</comment>
<dbReference type="Gene3D" id="3.40.50.300">
    <property type="entry name" value="P-loop containing nucleotide triphosphate hydrolases"/>
    <property type="match status" value="1"/>
</dbReference>
<evidence type="ECO:0000256" key="1">
    <source>
        <dbReference type="SAM" id="MobiDB-lite"/>
    </source>
</evidence>
<dbReference type="EMBL" id="JBGBPQ010000007">
    <property type="protein sequence ID" value="KAL1521859.1"/>
    <property type="molecule type" value="Genomic_DNA"/>
</dbReference>
<proteinExistence type="predicted"/>
<dbReference type="PANTHER" id="PTHR43603:SF1">
    <property type="entry name" value="ZINC-REGULATED GTPASE METALLOPROTEIN ACTIVATOR 1"/>
    <property type="match status" value="1"/>
</dbReference>
<dbReference type="PANTHER" id="PTHR43603">
    <property type="entry name" value="COBW DOMAIN-CONTAINING PROTEIN DDB_G0274527"/>
    <property type="match status" value="1"/>
</dbReference>
<evidence type="ECO:0000313" key="4">
    <source>
        <dbReference type="Proteomes" id="UP001515480"/>
    </source>
</evidence>
<protein>
    <recommendedName>
        <fullName evidence="2">CobW C-terminal domain-containing protein</fullName>
    </recommendedName>
</protein>
<dbReference type="InterPro" id="IPR027417">
    <property type="entry name" value="P-loop_NTPase"/>
</dbReference>
<dbReference type="AlphaFoldDB" id="A0AB34JMG4"/>
<dbReference type="CDD" id="cd03112">
    <property type="entry name" value="CobW-like"/>
    <property type="match status" value="1"/>
</dbReference>
<evidence type="ECO:0000259" key="2">
    <source>
        <dbReference type="SMART" id="SM00833"/>
    </source>
</evidence>
<dbReference type="InterPro" id="IPR051927">
    <property type="entry name" value="Zn_Chap_cDPG_Synth"/>
</dbReference>
<dbReference type="Pfam" id="PF02492">
    <property type="entry name" value="cobW"/>
    <property type="match status" value="1"/>
</dbReference>
<name>A0AB34JMG4_PRYPA</name>
<organism evidence="3 4">
    <name type="scientific">Prymnesium parvum</name>
    <name type="common">Toxic golden alga</name>
    <dbReference type="NCBI Taxonomy" id="97485"/>
    <lineage>
        <taxon>Eukaryota</taxon>
        <taxon>Haptista</taxon>
        <taxon>Haptophyta</taxon>
        <taxon>Prymnesiophyceae</taxon>
        <taxon>Prymnesiales</taxon>
        <taxon>Prymnesiaceae</taxon>
        <taxon>Prymnesium</taxon>
    </lineage>
</organism>
<keyword evidence="4" id="KW-1185">Reference proteome</keyword>
<dbReference type="InterPro" id="IPR003495">
    <property type="entry name" value="CobW/HypB/UreG_nucleotide-bd"/>
</dbReference>
<sequence length="596" mass="62775">MALPRASYPSLRRLAAVGRLAWVLTLTTRSHAFAAHGASVPPTTLLGGFLGAGKTTTLEHMLTNRDGLRIAVLVNDVAAVNVDAATVRRTSAAHDGVEMVELENGCVCCGPGSGELAPAVAALLRRTDAAGESAFDHVVVELSGVADPTTVEANLQAGGVAVAHKLALVDANAFPSQYNSVQQLGERTDLAGAAAAAADPCAIDRRVVELLLLQVETADAILVNKCDLASDDELRTTLAACRALNGRATIVPTTYGGAQLDVLLPRAAPAAPAPHAHEHSHAAAPHAHEHSHAAAPHAHEHSHGGVPCDGGAHCAEETHSHSHGGVPCDDPRCAPPAATSTEALGFVSFVYRARRPFVQHRLAALVRRWPLPLKQTLSFDSLAAPGAAALAGADGAKDDTFARVLRSKGRAWLDSSHRVVATWSHAGRHFLLTPGGAWWASLPVPVMRSCLAGSPADGASAPVTAAYEAERAAFEGPMGDRRQEIVFIGTELDEAKITAALDSCLASDKEMAEYELAWAVEEERIAASAGPFRFEKGASVECCLGPNMWERGVVVGHYYREAAWPTDRWMPYQVQLESGELIYAPADVEDCIRSAE</sequence>
<dbReference type="SUPFAM" id="SSF90002">
    <property type="entry name" value="Hypothetical protein YjiA, C-terminal domain"/>
    <property type="match status" value="1"/>
</dbReference>
<reference evidence="3 4" key="1">
    <citation type="journal article" date="2024" name="Science">
        <title>Giant polyketide synthase enzymes in the biosynthesis of giant marine polyether toxins.</title>
        <authorList>
            <person name="Fallon T.R."/>
            <person name="Shende V.V."/>
            <person name="Wierzbicki I.H."/>
            <person name="Pendleton A.L."/>
            <person name="Watervoot N.F."/>
            <person name="Auber R.P."/>
            <person name="Gonzalez D.J."/>
            <person name="Wisecaver J.H."/>
            <person name="Moore B.S."/>
        </authorList>
    </citation>
    <scope>NUCLEOTIDE SEQUENCE [LARGE SCALE GENOMIC DNA]</scope>
    <source>
        <strain evidence="3 4">12B1</strain>
    </source>
</reference>
<feature type="domain" description="CobW C-terminal" evidence="2">
    <location>
        <begin position="346"/>
        <end position="505"/>
    </location>
</feature>